<dbReference type="Pfam" id="PF12728">
    <property type="entry name" value="HTH_17"/>
    <property type="match status" value="1"/>
</dbReference>
<organism evidence="3 4">
    <name type="scientific">Virgisporangium aliadipatigenens</name>
    <dbReference type="NCBI Taxonomy" id="741659"/>
    <lineage>
        <taxon>Bacteria</taxon>
        <taxon>Bacillati</taxon>
        <taxon>Actinomycetota</taxon>
        <taxon>Actinomycetes</taxon>
        <taxon>Micromonosporales</taxon>
        <taxon>Micromonosporaceae</taxon>
        <taxon>Virgisporangium</taxon>
    </lineage>
</organism>
<comment type="caution">
    <text evidence="3">The sequence shown here is derived from an EMBL/GenBank/DDBJ whole genome shotgun (WGS) entry which is preliminary data.</text>
</comment>
<dbReference type="RefSeq" id="WP_373318074.1">
    <property type="nucleotide sequence ID" value="NZ_BOPF01000085.1"/>
</dbReference>
<name>A0A8J3YZC3_9ACTN</name>
<protein>
    <recommendedName>
        <fullName evidence="2">Helix-turn-helix domain-containing protein</fullName>
    </recommendedName>
</protein>
<proteinExistence type="predicted"/>
<gene>
    <name evidence="3" type="ORF">Val02_93310</name>
</gene>
<evidence type="ECO:0000313" key="3">
    <source>
        <dbReference type="EMBL" id="GIJ52445.1"/>
    </source>
</evidence>
<evidence type="ECO:0000313" key="4">
    <source>
        <dbReference type="Proteomes" id="UP000619260"/>
    </source>
</evidence>
<dbReference type="Proteomes" id="UP000619260">
    <property type="component" value="Unassembled WGS sequence"/>
</dbReference>
<keyword evidence="4" id="KW-1185">Reference proteome</keyword>
<feature type="region of interest" description="Disordered" evidence="1">
    <location>
        <begin position="77"/>
        <end position="105"/>
    </location>
</feature>
<evidence type="ECO:0000256" key="1">
    <source>
        <dbReference type="SAM" id="MobiDB-lite"/>
    </source>
</evidence>
<dbReference type="AlphaFoldDB" id="A0A8J3YZC3"/>
<reference evidence="3" key="1">
    <citation type="submission" date="2021-01" db="EMBL/GenBank/DDBJ databases">
        <title>Whole genome shotgun sequence of Virgisporangium aliadipatigenens NBRC 105644.</title>
        <authorList>
            <person name="Komaki H."/>
            <person name="Tamura T."/>
        </authorList>
    </citation>
    <scope>NUCLEOTIDE SEQUENCE</scope>
    <source>
        <strain evidence="3">NBRC 105644</strain>
    </source>
</reference>
<sequence>MSGPAPQPTTFYVPAELAEMLRCSVWWVKDQARKRRIPYCWIGGGYRFTPEHVAEIVRLSEVRPVEPVVSSRWPQPRSVAAGGPARLQPRVPRRVRAAGSASIAA</sequence>
<feature type="domain" description="Helix-turn-helix" evidence="2">
    <location>
        <begin position="14"/>
        <end position="55"/>
    </location>
</feature>
<evidence type="ECO:0000259" key="2">
    <source>
        <dbReference type="Pfam" id="PF12728"/>
    </source>
</evidence>
<dbReference type="EMBL" id="BOPF01000085">
    <property type="protein sequence ID" value="GIJ52445.1"/>
    <property type="molecule type" value="Genomic_DNA"/>
</dbReference>
<dbReference type="InterPro" id="IPR041657">
    <property type="entry name" value="HTH_17"/>
</dbReference>
<accession>A0A8J3YZC3</accession>